<protein>
    <recommendedName>
        <fullName evidence="7">TauD/TfdA-like domain-containing protein</fullName>
    </recommendedName>
</protein>
<dbReference type="Proteomes" id="UP000034291">
    <property type="component" value="Unassembled WGS sequence"/>
</dbReference>
<organism evidence="8 9">
    <name type="scientific">Aspergillus rambellii</name>
    <dbReference type="NCBI Taxonomy" id="308745"/>
    <lineage>
        <taxon>Eukaryota</taxon>
        <taxon>Fungi</taxon>
        <taxon>Dikarya</taxon>
        <taxon>Ascomycota</taxon>
        <taxon>Pezizomycotina</taxon>
        <taxon>Eurotiomycetes</taxon>
        <taxon>Eurotiomycetidae</taxon>
        <taxon>Eurotiales</taxon>
        <taxon>Aspergillaceae</taxon>
        <taxon>Aspergillus</taxon>
        <taxon>Aspergillus subgen. Nidulantes</taxon>
    </lineage>
</organism>
<dbReference type="SFLD" id="SFLDG01129">
    <property type="entry name" value="C1.5:_HAD__Beta-PGM__Phosphata"/>
    <property type="match status" value="1"/>
</dbReference>
<dbReference type="PANTHER" id="PTHR10696">
    <property type="entry name" value="GAMMA-BUTYROBETAINE HYDROXYLASE-RELATED"/>
    <property type="match status" value="1"/>
</dbReference>
<dbReference type="Gene3D" id="3.60.130.10">
    <property type="entry name" value="Clavaminate synthase-like"/>
    <property type="match status" value="1"/>
</dbReference>
<dbReference type="STRING" id="308745.A0A0F8WVX6"/>
<evidence type="ECO:0000256" key="2">
    <source>
        <dbReference type="ARBA" id="ARBA00008654"/>
    </source>
</evidence>
<evidence type="ECO:0000256" key="4">
    <source>
        <dbReference type="ARBA" id="ARBA00022964"/>
    </source>
</evidence>
<dbReference type="PANTHER" id="PTHR10696:SF25">
    <property type="entry name" value="OXIDOREDUCTASE AIM17-RELATED"/>
    <property type="match status" value="1"/>
</dbReference>
<evidence type="ECO:0000313" key="9">
    <source>
        <dbReference type="Proteomes" id="UP000034291"/>
    </source>
</evidence>
<keyword evidence="5" id="KW-0560">Oxidoreductase</keyword>
<evidence type="ECO:0000313" key="8">
    <source>
        <dbReference type="EMBL" id="KKK15497.1"/>
    </source>
</evidence>
<sequence>MEISRCGLGIQEPSFHSPTDLQGIQEAFYAQGIVFLEGCDEDSLRLLATQLGDIVQPRNEKTSGAGISNIRYEPSLSGKGYSSEELYFHTDRSGWECPPRILMSTLKSRSTTGGESLLVDGLEVLNTIKKQNGALYNLITSPEHSSFRSEDGVFVPRPIFEESSGMFRFRFDDNIQLSASLVLRFPQFLEVIYRNAYAISLAPGQGYLLDNHRFLHGRTAFHGSRELLRVLVNPPPPQSVVTILFDIDGTLCRSDAMSIDAYYSCISDVVGKPITHENTSVNLHGRTDLGLLQDILDYHGVRSKDLVTKQFLQLHPQYLQKSWEKGLASVPCAGVKETLEWLMAKKPNPDYPTPRVGLLTGNSRPNALLKLRAAGIDPSIFDLGISSFGDTHIDRISLIHDSMAKLRARDGSDLHASKVIIVGDTPLDIECAKQAGCAVVAVASGNYNMDDLSILDPDHACIQISESKAFLDSHLAFQHPWSVVEWGF</sequence>
<dbReference type="GO" id="GO:0051213">
    <property type="term" value="F:dioxygenase activity"/>
    <property type="evidence" value="ECO:0007669"/>
    <property type="project" value="UniProtKB-KW"/>
</dbReference>
<comment type="caution">
    <text evidence="8">The sequence shown here is derived from an EMBL/GenBank/DDBJ whole genome shotgun (WGS) entry which is preliminary data.</text>
</comment>
<dbReference type="InterPro" id="IPR041492">
    <property type="entry name" value="HAD_2"/>
</dbReference>
<dbReference type="InterPro" id="IPR050411">
    <property type="entry name" value="AlphaKG_dependent_hydroxylases"/>
</dbReference>
<keyword evidence="3" id="KW-0479">Metal-binding</keyword>
<dbReference type="EMBL" id="JZBS01003271">
    <property type="protein sequence ID" value="KKK15497.1"/>
    <property type="molecule type" value="Genomic_DNA"/>
</dbReference>
<dbReference type="InterPro" id="IPR036412">
    <property type="entry name" value="HAD-like_sf"/>
</dbReference>
<name>A0A0F8WVX6_9EURO</name>
<proteinExistence type="inferred from homology"/>
<evidence type="ECO:0000259" key="7">
    <source>
        <dbReference type="Pfam" id="PF02668"/>
    </source>
</evidence>
<reference evidence="8 9" key="1">
    <citation type="submission" date="2015-02" db="EMBL/GenBank/DDBJ databases">
        <title>Draft Genome Sequences of Two Closely-Related Aflatoxigenic Aspergillus Species Obtained from the Cote d'Ivoire.</title>
        <authorList>
            <person name="Moore G.G."/>
            <person name="Beltz S.B."/>
            <person name="Mack B.M."/>
        </authorList>
    </citation>
    <scope>NUCLEOTIDE SEQUENCE [LARGE SCALE GENOMIC DNA]</scope>
    <source>
        <strain evidence="8 9">SRRC1468</strain>
    </source>
</reference>
<dbReference type="InterPro" id="IPR003819">
    <property type="entry name" value="TauD/TfdA-like"/>
</dbReference>
<dbReference type="AlphaFoldDB" id="A0A0F8WVX6"/>
<evidence type="ECO:0000256" key="6">
    <source>
        <dbReference type="ARBA" id="ARBA00023004"/>
    </source>
</evidence>
<dbReference type="SUPFAM" id="SSF51197">
    <property type="entry name" value="Clavaminate synthase-like"/>
    <property type="match status" value="1"/>
</dbReference>
<comment type="cofactor">
    <cofactor evidence="1">
        <name>Fe(2+)</name>
        <dbReference type="ChEBI" id="CHEBI:29033"/>
    </cofactor>
</comment>
<dbReference type="GO" id="GO:0045329">
    <property type="term" value="P:carnitine biosynthetic process"/>
    <property type="evidence" value="ECO:0007669"/>
    <property type="project" value="TreeGrafter"/>
</dbReference>
<dbReference type="GO" id="GO:0046872">
    <property type="term" value="F:metal ion binding"/>
    <property type="evidence" value="ECO:0007669"/>
    <property type="project" value="UniProtKB-KW"/>
</dbReference>
<dbReference type="Pfam" id="PF02668">
    <property type="entry name" value="TauD"/>
    <property type="match status" value="1"/>
</dbReference>
<dbReference type="GO" id="GO:0005739">
    <property type="term" value="C:mitochondrion"/>
    <property type="evidence" value="ECO:0007669"/>
    <property type="project" value="TreeGrafter"/>
</dbReference>
<dbReference type="Gene3D" id="3.40.50.1000">
    <property type="entry name" value="HAD superfamily/HAD-like"/>
    <property type="match status" value="1"/>
</dbReference>
<dbReference type="InterPro" id="IPR023214">
    <property type="entry name" value="HAD_sf"/>
</dbReference>
<evidence type="ECO:0000256" key="1">
    <source>
        <dbReference type="ARBA" id="ARBA00001954"/>
    </source>
</evidence>
<dbReference type="SFLD" id="SFLDS00003">
    <property type="entry name" value="Haloacid_Dehalogenase"/>
    <property type="match status" value="1"/>
</dbReference>
<dbReference type="InterPro" id="IPR042098">
    <property type="entry name" value="TauD-like_sf"/>
</dbReference>
<comment type="similarity">
    <text evidence="2">Belongs to the gamma-BBH/TMLD family.</text>
</comment>
<dbReference type="Pfam" id="PF13419">
    <property type="entry name" value="HAD_2"/>
    <property type="match status" value="1"/>
</dbReference>
<accession>A0A0F8WVX6</accession>
<dbReference type="OrthoDB" id="40579at2759"/>
<gene>
    <name evidence="8" type="ORF">ARAM_006214</name>
</gene>
<keyword evidence="4" id="KW-0223">Dioxygenase</keyword>
<keyword evidence="6" id="KW-0408">Iron</keyword>
<evidence type="ECO:0000256" key="5">
    <source>
        <dbReference type="ARBA" id="ARBA00023002"/>
    </source>
</evidence>
<dbReference type="Gene3D" id="1.10.150.240">
    <property type="entry name" value="Putative phosphatase, domain 2"/>
    <property type="match status" value="1"/>
</dbReference>
<evidence type="ECO:0000256" key="3">
    <source>
        <dbReference type="ARBA" id="ARBA00022723"/>
    </source>
</evidence>
<keyword evidence="9" id="KW-1185">Reference proteome</keyword>
<dbReference type="InterPro" id="IPR023198">
    <property type="entry name" value="PGP-like_dom2"/>
</dbReference>
<dbReference type="SUPFAM" id="SSF56784">
    <property type="entry name" value="HAD-like"/>
    <property type="match status" value="1"/>
</dbReference>
<feature type="domain" description="TauD/TfdA-like" evidence="7">
    <location>
        <begin position="10"/>
        <end position="230"/>
    </location>
</feature>